<proteinExistence type="inferred from homology"/>
<dbReference type="OrthoDB" id="9811121at2"/>
<evidence type="ECO:0000259" key="3">
    <source>
        <dbReference type="PROSITE" id="PS50263"/>
    </source>
</evidence>
<dbReference type="InterPro" id="IPR036526">
    <property type="entry name" value="C-N_Hydrolase_sf"/>
</dbReference>
<dbReference type="PATRIC" id="fig|454.4.peg.2363"/>
<comment type="similarity">
    <text evidence="1">Belongs to the carbon-nitrogen hydrolase superfamily. NIT1/NIT2 family.</text>
</comment>
<evidence type="ECO:0000313" key="5">
    <source>
        <dbReference type="Proteomes" id="UP000054761"/>
    </source>
</evidence>
<dbReference type="CDD" id="cd07572">
    <property type="entry name" value="nit"/>
    <property type="match status" value="1"/>
</dbReference>
<keyword evidence="2 4" id="KW-0378">Hydrolase</keyword>
<dbReference type="AlphaFoldDB" id="A0A0W0V7H4"/>
<dbReference type="Gene3D" id="3.60.110.10">
    <property type="entry name" value="Carbon-nitrogen hydrolase"/>
    <property type="match status" value="1"/>
</dbReference>
<dbReference type="RefSeq" id="WP_058502498.1">
    <property type="nucleotide sequence ID" value="NZ_CAAAJA010000006.1"/>
</dbReference>
<dbReference type="SUPFAM" id="SSF56317">
    <property type="entry name" value="Carbon-nitrogen hydrolase"/>
    <property type="match status" value="1"/>
</dbReference>
<dbReference type="Pfam" id="PF00795">
    <property type="entry name" value="CN_hydrolase"/>
    <property type="match status" value="1"/>
</dbReference>
<name>A0A0W0V7H4_9GAMM</name>
<keyword evidence="5" id="KW-1185">Reference proteome</keyword>
<organism evidence="4 5">
    <name type="scientific">Legionella israelensis</name>
    <dbReference type="NCBI Taxonomy" id="454"/>
    <lineage>
        <taxon>Bacteria</taxon>
        <taxon>Pseudomonadati</taxon>
        <taxon>Pseudomonadota</taxon>
        <taxon>Gammaproteobacteria</taxon>
        <taxon>Legionellales</taxon>
        <taxon>Legionellaceae</taxon>
        <taxon>Legionella</taxon>
    </lineage>
</organism>
<dbReference type="PANTHER" id="PTHR23088">
    <property type="entry name" value="NITRILASE-RELATED"/>
    <property type="match status" value="1"/>
</dbReference>
<dbReference type="GO" id="GO:0016811">
    <property type="term" value="F:hydrolase activity, acting on carbon-nitrogen (but not peptide) bonds, in linear amides"/>
    <property type="evidence" value="ECO:0007669"/>
    <property type="project" value="InterPro"/>
</dbReference>
<comment type="caution">
    <text evidence="4">The sequence shown here is derived from an EMBL/GenBank/DDBJ whole genome shotgun (WGS) entry which is preliminary data.</text>
</comment>
<dbReference type="Proteomes" id="UP000054761">
    <property type="component" value="Unassembled WGS sequence"/>
</dbReference>
<reference evidence="4 5" key="1">
    <citation type="submission" date="2015-11" db="EMBL/GenBank/DDBJ databases">
        <title>Genomic analysis of 38 Legionella species identifies large and diverse effector repertoires.</title>
        <authorList>
            <person name="Burstein D."/>
            <person name="Amaro F."/>
            <person name="Zusman T."/>
            <person name="Lifshitz Z."/>
            <person name="Cohen O."/>
            <person name="Gilbert J.A."/>
            <person name="Pupko T."/>
            <person name="Shuman H.A."/>
            <person name="Segal G."/>
        </authorList>
    </citation>
    <scope>NUCLEOTIDE SEQUENCE [LARGE SCALE GENOMIC DNA]</scope>
    <source>
        <strain evidence="4 5">Bercovier 4</strain>
    </source>
</reference>
<evidence type="ECO:0000256" key="1">
    <source>
        <dbReference type="ARBA" id="ARBA00010613"/>
    </source>
</evidence>
<dbReference type="InterPro" id="IPR045254">
    <property type="entry name" value="Nit1/2_C-N_Hydrolase"/>
</dbReference>
<dbReference type="InterPro" id="IPR003010">
    <property type="entry name" value="C-N_Hydrolase"/>
</dbReference>
<protein>
    <submittedName>
        <fullName evidence="4">Hydrolase</fullName>
        <ecNumber evidence="4">3.5.5.1</ecNumber>
    </submittedName>
</protein>
<feature type="domain" description="CN hydrolase" evidence="3">
    <location>
        <begin position="2"/>
        <end position="249"/>
    </location>
</feature>
<accession>A0A0W0V7H4</accession>
<dbReference type="PROSITE" id="PS01227">
    <property type="entry name" value="UPF0012"/>
    <property type="match status" value="1"/>
</dbReference>
<gene>
    <name evidence="4" type="ORF">Lisr_2162</name>
</gene>
<dbReference type="PANTHER" id="PTHR23088:SF27">
    <property type="entry name" value="DEAMINATED GLUTATHIONE AMIDASE"/>
    <property type="match status" value="1"/>
</dbReference>
<dbReference type="EMBL" id="LNYH01000126">
    <property type="protein sequence ID" value="KTD16015.1"/>
    <property type="molecule type" value="Genomic_DNA"/>
</dbReference>
<evidence type="ECO:0000256" key="2">
    <source>
        <dbReference type="ARBA" id="ARBA00022801"/>
    </source>
</evidence>
<evidence type="ECO:0000313" key="4">
    <source>
        <dbReference type="EMBL" id="KTD16015.1"/>
    </source>
</evidence>
<dbReference type="STRING" id="454.Lisr_2162"/>
<sequence>MARIAIAQMTSLPRVEDNMTLVEQLIAQAHEQGAELIVLPENFALMGKKETDKSDIVEVFGHGPIQDKISQLAKQFTIWVIAGTLPIKGEGRRVRASSLVYDQSGHCVARYDKIHLFDVRVSEHEAHKESSSIEPGNNVVVVDTPVGKIGLSVCYDLRFPELYQQLVLKGAELFTIPSAFTATTGLAHWEVLLKARAIENLSYVVAPNQSGEHENGRQTYGHSMIIDPWGRTLTELETEMGVLSADIDLNWLHKLRKQFPCNDHHVLSR</sequence>
<dbReference type="EC" id="3.5.5.1" evidence="4"/>
<dbReference type="PROSITE" id="PS50263">
    <property type="entry name" value="CN_HYDROLASE"/>
    <property type="match status" value="1"/>
</dbReference>
<dbReference type="InterPro" id="IPR001110">
    <property type="entry name" value="UPF0012_CS"/>
</dbReference>
<dbReference type="GO" id="GO:0000257">
    <property type="term" value="F:nitrilase activity"/>
    <property type="evidence" value="ECO:0007669"/>
    <property type="project" value="UniProtKB-EC"/>
</dbReference>